<feature type="transmembrane region" description="Helical" evidence="5">
    <location>
        <begin position="53"/>
        <end position="72"/>
    </location>
</feature>
<evidence type="ECO:0000256" key="4">
    <source>
        <dbReference type="ARBA" id="ARBA00023136"/>
    </source>
</evidence>
<dbReference type="RefSeq" id="WP_230214223.1">
    <property type="nucleotide sequence ID" value="NZ_JAJKFT010000001.1"/>
</dbReference>
<feature type="transmembrane region" description="Helical" evidence="5">
    <location>
        <begin position="78"/>
        <end position="99"/>
    </location>
</feature>
<comment type="caution">
    <text evidence="6">The sequence shown here is derived from an EMBL/GenBank/DDBJ whole genome shotgun (WGS) entry which is preliminary data.</text>
</comment>
<feature type="transmembrane region" description="Helical" evidence="5">
    <location>
        <begin position="106"/>
        <end position="124"/>
    </location>
</feature>
<organism evidence="6 7">
    <name type="scientific">Blastopirellula sediminis</name>
    <dbReference type="NCBI Taxonomy" id="2894196"/>
    <lineage>
        <taxon>Bacteria</taxon>
        <taxon>Pseudomonadati</taxon>
        <taxon>Planctomycetota</taxon>
        <taxon>Planctomycetia</taxon>
        <taxon>Pirellulales</taxon>
        <taxon>Pirellulaceae</taxon>
        <taxon>Blastopirellula</taxon>
    </lineage>
</organism>
<dbReference type="PANTHER" id="PTHR43701">
    <property type="entry name" value="MEMBRANE TRANSPORTER PROTEIN MJ0441-RELATED"/>
    <property type="match status" value="1"/>
</dbReference>
<proteinExistence type="inferred from homology"/>
<feature type="transmembrane region" description="Helical" evidence="5">
    <location>
        <begin position="153"/>
        <end position="175"/>
    </location>
</feature>
<dbReference type="EMBL" id="JAJKFT010000001">
    <property type="protein sequence ID" value="MCC9626827.1"/>
    <property type="molecule type" value="Genomic_DNA"/>
</dbReference>
<dbReference type="AlphaFoldDB" id="A0A9X1MJ23"/>
<accession>A0A9X1MJ23</accession>
<keyword evidence="5" id="KW-1003">Cell membrane</keyword>
<sequence length="263" mass="27822">MMLSPEMQEFLRYAPIGFLVGAYGTLVGAGGGSVLVPILLMMMPDESPAKITAISLAVVFFNAYSGTIAYMRMGRIDYRAGTIFTVAGIPGAILGTMLVRTMPRQLFDPIFGTLLVLIGGWLFANPLGSTNVDEDTDNPIAGTRMLIGSLGSAYIGVVSSLLGIGGGIIHVPFLIRALHMPPHFATATSHFVLTFIALTATITHVCEGEFQGELSTTMYLAVGVMMGAPLGAAISTKLKGSLIVKMLALALCFVGVRLLIRMF</sequence>
<keyword evidence="4 5" id="KW-0472">Membrane</keyword>
<feature type="transmembrane region" description="Helical" evidence="5">
    <location>
        <begin position="187"/>
        <end position="205"/>
    </location>
</feature>
<keyword evidence="3 5" id="KW-1133">Transmembrane helix</keyword>
<comment type="similarity">
    <text evidence="5">Belongs to the 4-toluene sulfonate uptake permease (TSUP) (TC 2.A.102) family.</text>
</comment>
<feature type="transmembrane region" description="Helical" evidence="5">
    <location>
        <begin position="217"/>
        <end position="235"/>
    </location>
</feature>
<evidence type="ECO:0000313" key="7">
    <source>
        <dbReference type="Proteomes" id="UP001139103"/>
    </source>
</evidence>
<dbReference type="GO" id="GO:0005886">
    <property type="term" value="C:plasma membrane"/>
    <property type="evidence" value="ECO:0007669"/>
    <property type="project" value="UniProtKB-SubCell"/>
</dbReference>
<evidence type="ECO:0000256" key="5">
    <source>
        <dbReference type="RuleBase" id="RU363041"/>
    </source>
</evidence>
<feature type="transmembrane region" description="Helical" evidence="5">
    <location>
        <begin position="20"/>
        <end position="41"/>
    </location>
</feature>
<dbReference type="InterPro" id="IPR002781">
    <property type="entry name" value="TM_pro_TauE-like"/>
</dbReference>
<keyword evidence="2 5" id="KW-0812">Transmembrane</keyword>
<evidence type="ECO:0000256" key="1">
    <source>
        <dbReference type="ARBA" id="ARBA00004141"/>
    </source>
</evidence>
<dbReference type="Proteomes" id="UP001139103">
    <property type="component" value="Unassembled WGS sequence"/>
</dbReference>
<keyword evidence="7" id="KW-1185">Reference proteome</keyword>
<reference evidence="6" key="1">
    <citation type="submission" date="2021-11" db="EMBL/GenBank/DDBJ databases">
        <title>Genome sequence.</title>
        <authorList>
            <person name="Sun Q."/>
        </authorList>
    </citation>
    <scope>NUCLEOTIDE SEQUENCE</scope>
    <source>
        <strain evidence="6">JC732</strain>
    </source>
</reference>
<comment type="subcellular location">
    <subcellularLocation>
        <location evidence="5">Cell membrane</location>
        <topology evidence="5">Multi-pass membrane protein</topology>
    </subcellularLocation>
    <subcellularLocation>
        <location evidence="1">Membrane</location>
        <topology evidence="1">Multi-pass membrane protein</topology>
    </subcellularLocation>
</comment>
<evidence type="ECO:0000256" key="3">
    <source>
        <dbReference type="ARBA" id="ARBA00022989"/>
    </source>
</evidence>
<name>A0A9X1MJ23_9BACT</name>
<protein>
    <recommendedName>
        <fullName evidence="5">Probable membrane transporter protein</fullName>
    </recommendedName>
</protein>
<dbReference type="Pfam" id="PF01925">
    <property type="entry name" value="TauE"/>
    <property type="match status" value="1"/>
</dbReference>
<feature type="transmembrane region" description="Helical" evidence="5">
    <location>
        <begin position="242"/>
        <end position="260"/>
    </location>
</feature>
<dbReference type="InterPro" id="IPR051598">
    <property type="entry name" value="TSUP/Inactive_protease-like"/>
</dbReference>
<gene>
    <name evidence="6" type="ORF">LOC68_00270</name>
</gene>
<evidence type="ECO:0000313" key="6">
    <source>
        <dbReference type="EMBL" id="MCC9626827.1"/>
    </source>
</evidence>
<evidence type="ECO:0000256" key="2">
    <source>
        <dbReference type="ARBA" id="ARBA00022692"/>
    </source>
</evidence>
<dbReference type="PANTHER" id="PTHR43701:SF2">
    <property type="entry name" value="MEMBRANE TRANSPORTER PROTEIN YJNA-RELATED"/>
    <property type="match status" value="1"/>
</dbReference>